<name>A0AA40EID4_9PEZI</name>
<evidence type="ECO:0000313" key="4">
    <source>
        <dbReference type="Proteomes" id="UP001172155"/>
    </source>
</evidence>
<organism evidence="3 4">
    <name type="scientific">Schizothecium vesticola</name>
    <dbReference type="NCBI Taxonomy" id="314040"/>
    <lineage>
        <taxon>Eukaryota</taxon>
        <taxon>Fungi</taxon>
        <taxon>Dikarya</taxon>
        <taxon>Ascomycota</taxon>
        <taxon>Pezizomycotina</taxon>
        <taxon>Sordariomycetes</taxon>
        <taxon>Sordariomycetidae</taxon>
        <taxon>Sordariales</taxon>
        <taxon>Schizotheciaceae</taxon>
        <taxon>Schizothecium</taxon>
    </lineage>
</organism>
<evidence type="ECO:0000313" key="3">
    <source>
        <dbReference type="EMBL" id="KAK0740046.1"/>
    </source>
</evidence>
<gene>
    <name evidence="3" type="ORF">B0T18DRAFT_439908</name>
</gene>
<protein>
    <submittedName>
        <fullName evidence="3">Uncharacterized protein</fullName>
    </submittedName>
</protein>
<accession>A0AA40EID4</accession>
<proteinExistence type="predicted"/>
<comment type="caution">
    <text evidence="3">The sequence shown here is derived from an EMBL/GenBank/DDBJ whole genome shotgun (WGS) entry which is preliminary data.</text>
</comment>
<reference evidence="3" key="1">
    <citation type="submission" date="2023-06" db="EMBL/GenBank/DDBJ databases">
        <title>Genome-scale phylogeny and comparative genomics of the fungal order Sordariales.</title>
        <authorList>
            <consortium name="Lawrence Berkeley National Laboratory"/>
            <person name="Hensen N."/>
            <person name="Bonometti L."/>
            <person name="Westerberg I."/>
            <person name="Brannstrom I.O."/>
            <person name="Guillou S."/>
            <person name="Cros-Aarteil S."/>
            <person name="Calhoun S."/>
            <person name="Haridas S."/>
            <person name="Kuo A."/>
            <person name="Mondo S."/>
            <person name="Pangilinan J."/>
            <person name="Riley R."/>
            <person name="LaButti K."/>
            <person name="Andreopoulos B."/>
            <person name="Lipzen A."/>
            <person name="Chen C."/>
            <person name="Yanf M."/>
            <person name="Daum C."/>
            <person name="Ng V."/>
            <person name="Clum A."/>
            <person name="Steindorff A."/>
            <person name="Ohm R."/>
            <person name="Martin F."/>
            <person name="Silar P."/>
            <person name="Natvig D."/>
            <person name="Lalanne C."/>
            <person name="Gautier V."/>
            <person name="Ament-velasquez S.L."/>
            <person name="Kruys A."/>
            <person name="Hutchinson M.I."/>
            <person name="Powell A.J."/>
            <person name="Barry K."/>
            <person name="Miller A.N."/>
            <person name="Grigoriev I.V."/>
            <person name="Debuchy R."/>
            <person name="Gladieux P."/>
            <person name="Thoren M.H."/>
            <person name="Johannesson H."/>
        </authorList>
    </citation>
    <scope>NUCLEOTIDE SEQUENCE</scope>
    <source>
        <strain evidence="3">SMH3187-1</strain>
    </source>
</reference>
<evidence type="ECO:0000256" key="1">
    <source>
        <dbReference type="SAM" id="Coils"/>
    </source>
</evidence>
<dbReference type="Proteomes" id="UP001172155">
    <property type="component" value="Unassembled WGS sequence"/>
</dbReference>
<keyword evidence="1" id="KW-0175">Coiled coil</keyword>
<feature type="region of interest" description="Disordered" evidence="2">
    <location>
        <begin position="71"/>
        <end position="104"/>
    </location>
</feature>
<feature type="coiled-coil region" evidence="1">
    <location>
        <begin position="309"/>
        <end position="340"/>
    </location>
</feature>
<dbReference type="EMBL" id="JAUKUD010000006">
    <property type="protein sequence ID" value="KAK0740046.1"/>
    <property type="molecule type" value="Genomic_DNA"/>
</dbReference>
<dbReference type="AlphaFoldDB" id="A0AA40EID4"/>
<evidence type="ECO:0000256" key="2">
    <source>
        <dbReference type="SAM" id="MobiDB-lite"/>
    </source>
</evidence>
<sequence length="340" mass="36914">MFPPVDDAVLQNNPDFAALYKTLTTAVLNPDGSTKNDAAAKERDAVQEELNKHRLEAAKHHLLIHALSTANPSAPATKPAPALPRRAAGTTKPPPPRPQPTADLPPALVDLLLLLPAFLTPTGTTPLTPSQLTTLLSHPPFSLLPSLLPDLAALVSSALHASATAFARLAHPATNPSFIHRAIPALPSHYTTLTASLATQKAFLAESRLDAAAALTGLLEDHAVVTAHLLRALEAKHGPIARSLEFRATETMLAAQKQAAEVEAAMWRVRRELYTPDVRRALMAYARHLRDARGRLGEGVRARRGELVGERKMKEMARVKREMEKQLEEVREDLERLGRA</sequence>
<keyword evidence="4" id="KW-1185">Reference proteome</keyword>